<gene>
    <name evidence="1" type="ORF">LZ538_04380</name>
</gene>
<keyword evidence="2" id="KW-1185">Reference proteome</keyword>
<dbReference type="Proteomes" id="UP001165342">
    <property type="component" value="Unassembled WGS sequence"/>
</dbReference>
<sequence length="135" mass="14063">MRKLMLAGAALLASGCNTPGLNEEPGRLIGVWGGPHAGIVFQGGLGDVEFDCASGTIDGTVTPGKDGSFMGQGTYRTGTSGPVRVGQFFKSQRATYMGTVVDKTNMTLNVELEDGTHIGPFSLVQNAPPQTTRCL</sequence>
<dbReference type="RefSeq" id="WP_249830761.1">
    <property type="nucleotide sequence ID" value="NZ_JAMGBE010000001.1"/>
</dbReference>
<organism evidence="1 2">
    <name type="scientific">Sphingomonas hankyongi</name>
    <dbReference type="NCBI Taxonomy" id="2908209"/>
    <lineage>
        <taxon>Bacteria</taxon>
        <taxon>Pseudomonadati</taxon>
        <taxon>Pseudomonadota</taxon>
        <taxon>Alphaproteobacteria</taxon>
        <taxon>Sphingomonadales</taxon>
        <taxon>Sphingomonadaceae</taxon>
        <taxon>Sphingomonas</taxon>
    </lineage>
</organism>
<comment type="caution">
    <text evidence="1">The sequence shown here is derived from an EMBL/GenBank/DDBJ whole genome shotgun (WGS) entry which is preliminary data.</text>
</comment>
<protein>
    <recommendedName>
        <fullName evidence="3">Lipoprotein</fullName>
    </recommendedName>
</protein>
<reference evidence="1" key="1">
    <citation type="submission" date="2022-05" db="EMBL/GenBank/DDBJ databases">
        <authorList>
            <person name="Jo J.-H."/>
            <person name="Im W.-T."/>
        </authorList>
    </citation>
    <scope>NUCLEOTIDE SEQUENCE</scope>
    <source>
        <strain evidence="1">SE220</strain>
    </source>
</reference>
<dbReference type="EMBL" id="JAMGBE010000001">
    <property type="protein sequence ID" value="MCL6729293.1"/>
    <property type="molecule type" value="Genomic_DNA"/>
</dbReference>
<evidence type="ECO:0000313" key="1">
    <source>
        <dbReference type="EMBL" id="MCL6729293.1"/>
    </source>
</evidence>
<evidence type="ECO:0000313" key="2">
    <source>
        <dbReference type="Proteomes" id="UP001165342"/>
    </source>
</evidence>
<proteinExistence type="predicted"/>
<name>A0ABT0S0A6_9SPHN</name>
<dbReference type="PROSITE" id="PS51257">
    <property type="entry name" value="PROKAR_LIPOPROTEIN"/>
    <property type="match status" value="1"/>
</dbReference>
<accession>A0ABT0S0A6</accession>
<evidence type="ECO:0008006" key="3">
    <source>
        <dbReference type="Google" id="ProtNLM"/>
    </source>
</evidence>